<dbReference type="GO" id="GO:0016020">
    <property type="term" value="C:membrane"/>
    <property type="evidence" value="ECO:0007669"/>
    <property type="project" value="UniProtKB-SubCell"/>
</dbReference>
<feature type="compositionally biased region" description="Polar residues" evidence="10">
    <location>
        <begin position="161"/>
        <end position="176"/>
    </location>
</feature>
<organism evidence="13 14">
    <name type="scientific">Baudoinia panamericana (strain UAMH 10762)</name>
    <name type="common">Angels' share fungus</name>
    <name type="synonym">Baudoinia compniacensis (strain UAMH 10762)</name>
    <dbReference type="NCBI Taxonomy" id="717646"/>
    <lineage>
        <taxon>Eukaryota</taxon>
        <taxon>Fungi</taxon>
        <taxon>Dikarya</taxon>
        <taxon>Ascomycota</taxon>
        <taxon>Pezizomycotina</taxon>
        <taxon>Dothideomycetes</taxon>
        <taxon>Dothideomycetidae</taxon>
        <taxon>Mycosphaerellales</taxon>
        <taxon>Teratosphaeriaceae</taxon>
        <taxon>Baudoinia</taxon>
    </lineage>
</organism>
<dbReference type="Pfam" id="PF25506">
    <property type="entry name" value="TIM-barrel_MTC6"/>
    <property type="match status" value="1"/>
</dbReference>
<keyword evidence="4 11" id="KW-1133">Transmembrane helix</keyword>
<evidence type="ECO:0000256" key="2">
    <source>
        <dbReference type="ARBA" id="ARBA00022692"/>
    </source>
</evidence>
<evidence type="ECO:0000313" key="13">
    <source>
        <dbReference type="EMBL" id="EMC96668.1"/>
    </source>
</evidence>
<proteinExistence type="inferred from homology"/>
<keyword evidence="6" id="KW-0325">Glycoprotein</keyword>
<evidence type="ECO:0000256" key="4">
    <source>
        <dbReference type="ARBA" id="ARBA00022989"/>
    </source>
</evidence>
<dbReference type="HOGENOM" id="CLU_033723_0_0_1"/>
<feature type="transmembrane region" description="Helical" evidence="11">
    <location>
        <begin position="594"/>
        <end position="618"/>
    </location>
</feature>
<dbReference type="RefSeq" id="XP_007676628.1">
    <property type="nucleotide sequence ID" value="XM_007678438.1"/>
</dbReference>
<feature type="domain" description="MTC6 partial TIM-barrel" evidence="12">
    <location>
        <begin position="17"/>
        <end position="444"/>
    </location>
</feature>
<dbReference type="STRING" id="717646.M2MYJ5"/>
<accession>M2MYJ5</accession>
<keyword evidence="3" id="KW-0732">Signal</keyword>
<comment type="function">
    <text evidence="7">May be involved in telomere capping.</text>
</comment>
<dbReference type="EMBL" id="KB445555">
    <property type="protein sequence ID" value="EMC96668.1"/>
    <property type="molecule type" value="Genomic_DNA"/>
</dbReference>
<comment type="subcellular location">
    <subcellularLocation>
        <location evidence="1">Membrane</location>
        <topology evidence="1">Single-pass type I membrane protein</topology>
    </subcellularLocation>
</comment>
<evidence type="ECO:0000256" key="10">
    <source>
        <dbReference type="SAM" id="MobiDB-lite"/>
    </source>
</evidence>
<dbReference type="OMA" id="WGTIDPQ"/>
<dbReference type="PANTHER" id="PTHR35518">
    <property type="entry name" value="MAINTENANCE OF TELOMOERE CAPPING"/>
    <property type="match status" value="1"/>
</dbReference>
<dbReference type="GeneID" id="19107141"/>
<dbReference type="Proteomes" id="UP000011761">
    <property type="component" value="Unassembled WGS sequence"/>
</dbReference>
<dbReference type="KEGG" id="bcom:BAUCODRAFT_108497"/>
<dbReference type="PANTHER" id="PTHR35518:SF2">
    <property type="entry name" value="MAINTENANCE OF TELOMERE CAPPING PROTEIN 6"/>
    <property type="match status" value="1"/>
</dbReference>
<reference evidence="13 14" key="1">
    <citation type="journal article" date="2012" name="PLoS Pathog.">
        <title>Diverse lifestyles and strategies of plant pathogenesis encoded in the genomes of eighteen Dothideomycetes fungi.</title>
        <authorList>
            <person name="Ohm R.A."/>
            <person name="Feau N."/>
            <person name="Henrissat B."/>
            <person name="Schoch C.L."/>
            <person name="Horwitz B.A."/>
            <person name="Barry K.W."/>
            <person name="Condon B.J."/>
            <person name="Copeland A.C."/>
            <person name="Dhillon B."/>
            <person name="Glaser F."/>
            <person name="Hesse C.N."/>
            <person name="Kosti I."/>
            <person name="LaButti K."/>
            <person name="Lindquist E.A."/>
            <person name="Lucas S."/>
            <person name="Salamov A.A."/>
            <person name="Bradshaw R.E."/>
            <person name="Ciuffetti L."/>
            <person name="Hamelin R.C."/>
            <person name="Kema G.H.J."/>
            <person name="Lawrence C."/>
            <person name="Scott J.A."/>
            <person name="Spatafora J.W."/>
            <person name="Turgeon B.G."/>
            <person name="de Wit P.J.G.M."/>
            <person name="Zhong S."/>
            <person name="Goodwin S.B."/>
            <person name="Grigoriev I.V."/>
        </authorList>
    </citation>
    <scope>NUCLEOTIDE SEQUENCE [LARGE SCALE GENOMIC DNA]</scope>
    <source>
        <strain evidence="13 14">UAMH 10762</strain>
    </source>
</reference>
<evidence type="ECO:0000259" key="12">
    <source>
        <dbReference type="Pfam" id="PF25506"/>
    </source>
</evidence>
<evidence type="ECO:0000256" key="3">
    <source>
        <dbReference type="ARBA" id="ARBA00022729"/>
    </source>
</evidence>
<evidence type="ECO:0000256" key="8">
    <source>
        <dbReference type="ARBA" id="ARBA00038159"/>
    </source>
</evidence>
<gene>
    <name evidence="13" type="ORF">BAUCODRAFT_108497</name>
</gene>
<name>M2MYJ5_BAUPA</name>
<dbReference type="InterPro" id="IPR051008">
    <property type="entry name" value="Telomere_Capping_Maintenance"/>
</dbReference>
<protein>
    <recommendedName>
        <fullName evidence="9">Maintenance of telomere capping protein 6</fullName>
    </recommendedName>
</protein>
<keyword evidence="14" id="KW-1185">Reference proteome</keyword>
<evidence type="ECO:0000256" key="9">
    <source>
        <dbReference type="ARBA" id="ARBA00039865"/>
    </source>
</evidence>
<keyword evidence="2 11" id="KW-0812">Transmembrane</keyword>
<dbReference type="OrthoDB" id="5573651at2759"/>
<evidence type="ECO:0000256" key="6">
    <source>
        <dbReference type="ARBA" id="ARBA00023180"/>
    </source>
</evidence>
<dbReference type="InterPro" id="IPR057530">
    <property type="entry name" value="TIM-barrel_MTC6"/>
</dbReference>
<dbReference type="AlphaFoldDB" id="M2MYJ5"/>
<evidence type="ECO:0000256" key="7">
    <source>
        <dbReference type="ARBA" id="ARBA00037703"/>
    </source>
</evidence>
<sequence>MSYSPDARAIPRGVAFISLLSHRDLSLHIPINYVTVPGVSLTAACFSNKQYEDAAAARCLSNLLAIGFRRLEVDVYWDYTRRTWSLCPVQLGDATALANTTVLVASTTSRTGAATLASGQLTGRDISSATAALPLSSNVSGGSGSPEIASESLPSITATSTLDATGSLRSTPTGTPSGRPAVSGSPGVLIQAGQFACTETVNFEMVTTILSMYLQNTENNLNATTRYIILNLHRASPAPTFNNSAEQLPSSALPQANNLLSSALLVNNSVYLYTPTELLADRANLNAATSWLGVSRTFWPDTTYFRTVEADGHNTSPDGWPSEGFVELQRAERLLVGFGSVDPRMDGYNFSGDAAYIFPAGYLESPRNVVRSSNTITGGCLVQTNVNTLGTVNSSWATAELDSVAQQNVNTQATNLVNCGISPMLNESLGNASAADNIAAYQSWVTSAQWAWASGEPRNVGNNTNLRCAGLNSTAGRFQVADCTQSYYGACRVASEPYQWQMTNMKGRYQAVDDACPSNTSFAVPRTALENSYLLATWRNYLSTQSSQDGSTGSQDTLLWLNFNDLESNGCWVIGQNTSCPYSPSQMSDGDRTITVPTVAAVIVFVLAALTVFVKCASNRQTSRRRRRRGDDGWEYEGVPS</sequence>
<feature type="region of interest" description="Disordered" evidence="10">
    <location>
        <begin position="161"/>
        <end position="184"/>
    </location>
</feature>
<keyword evidence="5 11" id="KW-0472">Membrane</keyword>
<evidence type="ECO:0000313" key="14">
    <source>
        <dbReference type="Proteomes" id="UP000011761"/>
    </source>
</evidence>
<comment type="similarity">
    <text evidence="8">Belongs to the MTC6 family.</text>
</comment>
<dbReference type="eggNOG" id="ENOG502QVFP">
    <property type="taxonomic scope" value="Eukaryota"/>
</dbReference>
<evidence type="ECO:0000256" key="5">
    <source>
        <dbReference type="ARBA" id="ARBA00023136"/>
    </source>
</evidence>
<evidence type="ECO:0000256" key="1">
    <source>
        <dbReference type="ARBA" id="ARBA00004479"/>
    </source>
</evidence>
<evidence type="ECO:0000256" key="11">
    <source>
        <dbReference type="SAM" id="Phobius"/>
    </source>
</evidence>